<organism evidence="1">
    <name type="scientific">Arundo donax</name>
    <name type="common">Giant reed</name>
    <name type="synonym">Donax arundinaceus</name>
    <dbReference type="NCBI Taxonomy" id="35708"/>
    <lineage>
        <taxon>Eukaryota</taxon>
        <taxon>Viridiplantae</taxon>
        <taxon>Streptophyta</taxon>
        <taxon>Embryophyta</taxon>
        <taxon>Tracheophyta</taxon>
        <taxon>Spermatophyta</taxon>
        <taxon>Magnoliopsida</taxon>
        <taxon>Liliopsida</taxon>
        <taxon>Poales</taxon>
        <taxon>Poaceae</taxon>
        <taxon>PACMAD clade</taxon>
        <taxon>Arundinoideae</taxon>
        <taxon>Arundineae</taxon>
        <taxon>Arundo</taxon>
    </lineage>
</organism>
<reference evidence="1" key="1">
    <citation type="submission" date="2014-09" db="EMBL/GenBank/DDBJ databases">
        <authorList>
            <person name="Magalhaes I.L.F."/>
            <person name="Oliveira U."/>
            <person name="Santos F.R."/>
            <person name="Vidigal T.H.D.A."/>
            <person name="Brescovit A.D."/>
            <person name="Santos A.J."/>
        </authorList>
    </citation>
    <scope>NUCLEOTIDE SEQUENCE</scope>
    <source>
        <tissue evidence="1">Shoot tissue taken approximately 20 cm above the soil surface</tissue>
    </source>
</reference>
<name>A0A0A9C4M8_ARUDO</name>
<dbReference type="EMBL" id="GBRH01228487">
    <property type="protein sequence ID" value="JAD69408.1"/>
    <property type="molecule type" value="Transcribed_RNA"/>
</dbReference>
<sequence length="26" mass="3051">MSISQVRCVFYKYLLVRACRKAMNGI</sequence>
<reference evidence="1" key="2">
    <citation type="journal article" date="2015" name="Data Brief">
        <title>Shoot transcriptome of the giant reed, Arundo donax.</title>
        <authorList>
            <person name="Barrero R.A."/>
            <person name="Guerrero F.D."/>
            <person name="Moolhuijzen P."/>
            <person name="Goolsby J.A."/>
            <person name="Tidwell J."/>
            <person name="Bellgard S.E."/>
            <person name="Bellgard M.I."/>
        </authorList>
    </citation>
    <scope>NUCLEOTIDE SEQUENCE</scope>
    <source>
        <tissue evidence="1">Shoot tissue taken approximately 20 cm above the soil surface</tissue>
    </source>
</reference>
<dbReference type="AlphaFoldDB" id="A0A0A9C4M8"/>
<evidence type="ECO:0000313" key="1">
    <source>
        <dbReference type="EMBL" id="JAD69408.1"/>
    </source>
</evidence>
<proteinExistence type="predicted"/>
<protein>
    <submittedName>
        <fullName evidence="1">Uncharacterized protein</fullName>
    </submittedName>
</protein>
<accession>A0A0A9C4M8</accession>